<feature type="region of interest" description="Disordered" evidence="1">
    <location>
        <begin position="57"/>
        <end position="104"/>
    </location>
</feature>
<evidence type="ECO:0000256" key="1">
    <source>
        <dbReference type="SAM" id="MobiDB-lite"/>
    </source>
</evidence>
<organism evidence="2 3">
    <name type="scientific">Bifidobacterium longum subsp. longum 2-2B</name>
    <dbReference type="NCBI Taxonomy" id="1161745"/>
    <lineage>
        <taxon>Bacteria</taxon>
        <taxon>Bacillati</taxon>
        <taxon>Actinomycetota</taxon>
        <taxon>Actinomycetes</taxon>
        <taxon>Bifidobacteriales</taxon>
        <taxon>Bifidobacteriaceae</taxon>
        <taxon>Bifidobacterium</taxon>
    </lineage>
</organism>
<protein>
    <submittedName>
        <fullName evidence="2">Uncharacterized protein</fullName>
    </submittedName>
</protein>
<accession>A0AAV3FK27</accession>
<proteinExistence type="predicted"/>
<name>A0AAV3FK27_BIFLL</name>
<dbReference type="EMBL" id="AJTJ01000082">
    <property type="protein sequence ID" value="EIJ24615.1"/>
    <property type="molecule type" value="Genomic_DNA"/>
</dbReference>
<gene>
    <name evidence="2" type="ORF">HMPREF1315_2101</name>
</gene>
<dbReference type="Proteomes" id="UP000005929">
    <property type="component" value="Unassembled WGS sequence"/>
</dbReference>
<dbReference type="AlphaFoldDB" id="A0AAV3FK27"/>
<feature type="compositionally biased region" description="Basic and acidic residues" evidence="1">
    <location>
        <begin position="57"/>
        <end position="71"/>
    </location>
</feature>
<reference evidence="2 3" key="1">
    <citation type="journal article" date="2013" name="Genome Announc.">
        <title>Draft Genome Sequences of Two Pairs of Human Intestinal Bifidobacterium longum subsp. longum Strains, 44B and 1-6B and 35B and 2-2B, Consecutively Isolated from Two Children after a 5-Year Time Period.</title>
        <authorList>
            <person name="Shkoporov A.N."/>
            <person name="Efimov B.A."/>
            <person name="Khokhlova E.V."/>
            <person name="Chaplin A.V."/>
            <person name="Kafarskaya L.I."/>
            <person name="Durkin A.S."/>
            <person name="McCorrison J."/>
            <person name="Torralba M."/>
            <person name="Gillis M."/>
            <person name="Sutton G."/>
            <person name="Weibel D.B."/>
            <person name="Nelson K.E."/>
            <person name="Smeianov V.V."/>
        </authorList>
    </citation>
    <scope>NUCLEOTIDE SEQUENCE [LARGE SCALE GENOMIC DNA]</scope>
    <source>
        <strain evidence="2 3">2-2B</strain>
    </source>
</reference>
<comment type="caution">
    <text evidence="2">The sequence shown here is derived from an EMBL/GenBank/DDBJ whole genome shotgun (WGS) entry which is preliminary data.</text>
</comment>
<evidence type="ECO:0000313" key="3">
    <source>
        <dbReference type="Proteomes" id="UP000005929"/>
    </source>
</evidence>
<sequence>MLEHEHQAMAQTLRVLARQRHAQPHVRIRQRGHQAMHVRHLARDPGPGHAEIDLHAARRPLEPHVPPRDPACRGSPRATGARNASWSNTRRRSPSPPADGRARA</sequence>
<evidence type="ECO:0000313" key="2">
    <source>
        <dbReference type="EMBL" id="EIJ24615.1"/>
    </source>
</evidence>